<evidence type="ECO:0000259" key="10">
    <source>
        <dbReference type="PROSITE" id="PS50850"/>
    </source>
</evidence>
<evidence type="ECO:0000256" key="1">
    <source>
        <dbReference type="ARBA" id="ARBA00004651"/>
    </source>
</evidence>
<accession>A0A8H7F4W2</accession>
<evidence type="ECO:0000256" key="6">
    <source>
        <dbReference type="ARBA" id="ARBA00023136"/>
    </source>
</evidence>
<dbReference type="AlphaFoldDB" id="A0A8H7F4W2"/>
<evidence type="ECO:0000313" key="11">
    <source>
        <dbReference type="EMBL" id="KAF7777464.1"/>
    </source>
</evidence>
<evidence type="ECO:0000256" key="7">
    <source>
        <dbReference type="ARBA" id="ARBA00038459"/>
    </source>
</evidence>
<keyword evidence="4 9" id="KW-0812">Transmembrane</keyword>
<keyword evidence="5 9" id="KW-1133">Transmembrane helix</keyword>
<sequence length="591" mass="65422">MPSPQSWSTSSASQSPPSHLHRTRFPDVPSIPPPLEEPRIYPGRGTPLNPFVVDWHLNDPEDPYNWSNLRRWFITVQLASTTFAVSFGSSAYSGGLRGVTRDLHVSDEAAILGISLYVLGFALGPLIFAPLSEMFGRRIVFLVTLSLHAIFQLQGAVCNNLATLLTCRLLTGVFGSSPLTNAGAVVSDIWNFRERGLASAIYSTVPFLGPVLGPVVGGFVAENPRLGWHFNFWLMFILAGIALVLGFFITPETYAPVLLRWRAQKLHKMSVGTIYYTTSYDHNQSKSFLQIMRKNLSRPFVFVVTEPIVLLFAIYISIMYGTLYALFSAFPIVFQQHKGFSPGQSGLAFLGIGLGIGLGTASQSFQNRIYWRQMEKSETGRAPPEARLHVAMMGSVLAPVGLWWFAWTSTPNVHWIVPILAGVPFGAGVAQILQSLTTYLMDTYNVYFASATAATVVVRSFCGAAFPLFSPAMFDALGDQWAMSVFAILSTVCIPIPIFFLKYGWWIRSKSVVAYKDTDSEPQPISATVIATRAVEIETFQLDTVPEKETETPTDETAGFTQSPYHRPSVEKEETSMEIPMRHSLVPRDKE</sequence>
<evidence type="ECO:0000256" key="2">
    <source>
        <dbReference type="ARBA" id="ARBA00022448"/>
    </source>
</evidence>
<keyword evidence="3" id="KW-1003">Cell membrane</keyword>
<feature type="domain" description="Major facilitator superfamily (MFS) profile" evidence="10">
    <location>
        <begin position="74"/>
        <end position="505"/>
    </location>
</feature>
<gene>
    <name evidence="11" type="ORF">Agabi119p4_3536</name>
</gene>
<comment type="subcellular location">
    <subcellularLocation>
        <location evidence="1">Cell membrane</location>
        <topology evidence="1">Multi-pass membrane protein</topology>
    </subcellularLocation>
</comment>
<dbReference type="Pfam" id="PF07690">
    <property type="entry name" value="MFS_1"/>
    <property type="match status" value="1"/>
</dbReference>
<dbReference type="PANTHER" id="PTHR23502">
    <property type="entry name" value="MAJOR FACILITATOR SUPERFAMILY"/>
    <property type="match status" value="1"/>
</dbReference>
<evidence type="ECO:0000256" key="9">
    <source>
        <dbReference type="SAM" id="Phobius"/>
    </source>
</evidence>
<keyword evidence="2" id="KW-0813">Transport</keyword>
<organism evidence="11 12">
    <name type="scientific">Agaricus bisporus var. burnettii</name>
    <dbReference type="NCBI Taxonomy" id="192524"/>
    <lineage>
        <taxon>Eukaryota</taxon>
        <taxon>Fungi</taxon>
        <taxon>Dikarya</taxon>
        <taxon>Basidiomycota</taxon>
        <taxon>Agaricomycotina</taxon>
        <taxon>Agaricomycetes</taxon>
        <taxon>Agaricomycetidae</taxon>
        <taxon>Agaricales</taxon>
        <taxon>Agaricineae</taxon>
        <taxon>Agaricaceae</taxon>
        <taxon>Agaricus</taxon>
    </lineage>
</organism>
<protein>
    <recommendedName>
        <fullName evidence="10">Major facilitator superfamily (MFS) profile domain-containing protein</fullName>
    </recommendedName>
</protein>
<dbReference type="Gene3D" id="1.20.1250.20">
    <property type="entry name" value="MFS general substrate transporter like domains"/>
    <property type="match status" value="1"/>
</dbReference>
<feature type="transmembrane region" description="Helical" evidence="9">
    <location>
        <begin position="300"/>
        <end position="327"/>
    </location>
</feature>
<feature type="transmembrane region" description="Helical" evidence="9">
    <location>
        <begin position="197"/>
        <end position="220"/>
    </location>
</feature>
<name>A0A8H7F4W2_AGABI</name>
<dbReference type="EMBL" id="JABXXO010000005">
    <property type="protein sequence ID" value="KAF7777464.1"/>
    <property type="molecule type" value="Genomic_DNA"/>
</dbReference>
<evidence type="ECO:0000256" key="3">
    <source>
        <dbReference type="ARBA" id="ARBA00022475"/>
    </source>
</evidence>
<dbReference type="InterPro" id="IPR036259">
    <property type="entry name" value="MFS_trans_sf"/>
</dbReference>
<evidence type="ECO:0000256" key="5">
    <source>
        <dbReference type="ARBA" id="ARBA00022989"/>
    </source>
</evidence>
<feature type="transmembrane region" description="Helical" evidence="9">
    <location>
        <begin position="347"/>
        <end position="365"/>
    </location>
</feature>
<feature type="transmembrane region" description="Helical" evidence="9">
    <location>
        <begin position="72"/>
        <end position="89"/>
    </location>
</feature>
<feature type="transmembrane region" description="Helical" evidence="9">
    <location>
        <begin position="232"/>
        <end position="259"/>
    </location>
</feature>
<feature type="compositionally biased region" description="Low complexity" evidence="8">
    <location>
        <begin position="1"/>
        <end position="18"/>
    </location>
</feature>
<evidence type="ECO:0000256" key="4">
    <source>
        <dbReference type="ARBA" id="ARBA00022692"/>
    </source>
</evidence>
<dbReference type="CDD" id="cd17323">
    <property type="entry name" value="MFS_Tpo1_MDR_like"/>
    <property type="match status" value="1"/>
</dbReference>
<dbReference type="InterPro" id="IPR020846">
    <property type="entry name" value="MFS_dom"/>
</dbReference>
<keyword evidence="6 9" id="KW-0472">Membrane</keyword>
<proteinExistence type="inferred from homology"/>
<comment type="similarity">
    <text evidence="7">Belongs to the major facilitator superfamily. DHA1 family. Polyamines/proton antiporter (TC 2.A.1.2.16) subfamily.</text>
</comment>
<dbReference type="SUPFAM" id="SSF103473">
    <property type="entry name" value="MFS general substrate transporter"/>
    <property type="match status" value="1"/>
</dbReference>
<reference evidence="11 12" key="1">
    <citation type="journal article" name="Sci. Rep.">
        <title>Telomere-to-telomere assembled and centromere annotated genomes of the two main subspecies of the button mushroom Agaricus bisporus reveal especially polymorphic chromosome ends.</title>
        <authorList>
            <person name="Sonnenberg A.S.M."/>
            <person name="Sedaghat-Telgerd N."/>
            <person name="Lavrijssen B."/>
            <person name="Ohm R.A."/>
            <person name="Hendrickx P.M."/>
            <person name="Scholtmeijer K."/>
            <person name="Baars J.J.P."/>
            <person name="van Peer A."/>
        </authorList>
    </citation>
    <scope>NUCLEOTIDE SEQUENCE [LARGE SCALE GENOMIC DNA]</scope>
    <source>
        <strain evidence="11 12">H119_p4</strain>
    </source>
</reference>
<feature type="transmembrane region" description="Helical" evidence="9">
    <location>
        <begin position="109"/>
        <end position="127"/>
    </location>
</feature>
<dbReference type="PANTHER" id="PTHR23502:SF186">
    <property type="entry name" value="MAJOR FACILITATOR SUPERFAMILY (MFS) PROFILE DOMAIN-CONTAINING PROTEIN"/>
    <property type="match status" value="1"/>
</dbReference>
<evidence type="ECO:0000313" key="12">
    <source>
        <dbReference type="Proteomes" id="UP000629468"/>
    </source>
</evidence>
<feature type="transmembrane region" description="Helical" evidence="9">
    <location>
        <begin position="413"/>
        <end position="433"/>
    </location>
</feature>
<dbReference type="InterPro" id="IPR011701">
    <property type="entry name" value="MFS"/>
</dbReference>
<dbReference type="GO" id="GO:0005886">
    <property type="term" value="C:plasma membrane"/>
    <property type="evidence" value="ECO:0007669"/>
    <property type="project" value="UniProtKB-SubCell"/>
</dbReference>
<evidence type="ECO:0000256" key="8">
    <source>
        <dbReference type="SAM" id="MobiDB-lite"/>
    </source>
</evidence>
<dbReference type="Proteomes" id="UP000629468">
    <property type="component" value="Unassembled WGS sequence"/>
</dbReference>
<comment type="caution">
    <text evidence="11">The sequence shown here is derived from an EMBL/GenBank/DDBJ whole genome shotgun (WGS) entry which is preliminary data.</text>
</comment>
<dbReference type="PROSITE" id="PS50850">
    <property type="entry name" value="MFS"/>
    <property type="match status" value="1"/>
</dbReference>
<feature type="region of interest" description="Disordered" evidence="8">
    <location>
        <begin position="545"/>
        <end position="591"/>
    </location>
</feature>
<dbReference type="GO" id="GO:0022857">
    <property type="term" value="F:transmembrane transporter activity"/>
    <property type="evidence" value="ECO:0007669"/>
    <property type="project" value="InterPro"/>
</dbReference>
<dbReference type="FunFam" id="1.20.1250.20:FF:000011">
    <property type="entry name" value="MFS multidrug transporter, putative"/>
    <property type="match status" value="1"/>
</dbReference>
<feature type="transmembrane region" description="Helical" evidence="9">
    <location>
        <begin position="445"/>
        <end position="469"/>
    </location>
</feature>
<feature type="region of interest" description="Disordered" evidence="8">
    <location>
        <begin position="1"/>
        <end position="42"/>
    </location>
</feature>
<feature type="transmembrane region" description="Helical" evidence="9">
    <location>
        <begin position="481"/>
        <end position="501"/>
    </location>
</feature>
<feature type="transmembrane region" description="Helical" evidence="9">
    <location>
        <begin position="386"/>
        <end position="407"/>
    </location>
</feature>